<keyword evidence="2" id="KW-0812">Transmembrane</keyword>
<name>A0A9W5S245_9BACL</name>
<comment type="caution">
    <text evidence="3">The sequence shown here is derived from an EMBL/GenBank/DDBJ whole genome shotgun (WGS) entry which is preliminary data.</text>
</comment>
<evidence type="ECO:0000256" key="1">
    <source>
        <dbReference type="SAM" id="MobiDB-lite"/>
    </source>
</evidence>
<proteinExistence type="predicted"/>
<sequence>MSRSWERKVRRNTDVINKQRKKEGKPSLSATAARTDRYVGRNYLLPALLVLFTVFYIYMVTIPTGDPNAPRAADSAMFWVTIAAYLLLAVLFFFRRPYLSVSKDCLGTRRMTGDKLMLAPNIKSISVRPGYVVVEQAKGANWVFSRMMNRYPTDQMAERLRIFAKDNGIPFQEETT</sequence>
<dbReference type="OrthoDB" id="2598858at2"/>
<organism evidence="3 4">
    <name type="scientific">Paenibacillus darwinianus</name>
    <dbReference type="NCBI Taxonomy" id="1380763"/>
    <lineage>
        <taxon>Bacteria</taxon>
        <taxon>Bacillati</taxon>
        <taxon>Bacillota</taxon>
        <taxon>Bacilli</taxon>
        <taxon>Bacillales</taxon>
        <taxon>Paenibacillaceae</taxon>
        <taxon>Paenibacillus</taxon>
    </lineage>
</organism>
<keyword evidence="2" id="KW-1133">Transmembrane helix</keyword>
<evidence type="ECO:0000313" key="3">
    <source>
        <dbReference type="EMBL" id="EXX90202.1"/>
    </source>
</evidence>
<reference evidence="3 4" key="1">
    <citation type="submission" date="2014-02" db="EMBL/GenBank/DDBJ databases">
        <title>Genome sequence of Paenibacillus darwinianus reveals adaptive mechanisms for survival in Antarctic soils.</title>
        <authorList>
            <person name="Dsouza M."/>
            <person name="Taylor M.W."/>
            <person name="Turner S.J."/>
            <person name="Aislabie J."/>
        </authorList>
    </citation>
    <scope>NUCLEOTIDE SEQUENCE [LARGE SCALE GENOMIC DNA]</scope>
    <source>
        <strain evidence="3 4">CE1</strain>
    </source>
</reference>
<evidence type="ECO:0000256" key="2">
    <source>
        <dbReference type="SAM" id="Phobius"/>
    </source>
</evidence>
<feature type="region of interest" description="Disordered" evidence="1">
    <location>
        <begin position="1"/>
        <end position="29"/>
    </location>
</feature>
<feature type="transmembrane region" description="Helical" evidence="2">
    <location>
        <begin position="43"/>
        <end position="64"/>
    </location>
</feature>
<keyword evidence="4" id="KW-1185">Reference proteome</keyword>
<keyword evidence="2" id="KW-0472">Membrane</keyword>
<dbReference type="RefSeq" id="WP_036579630.1">
    <property type="nucleotide sequence ID" value="NZ_KK082127.1"/>
</dbReference>
<feature type="transmembrane region" description="Helical" evidence="2">
    <location>
        <begin position="76"/>
        <end position="94"/>
    </location>
</feature>
<evidence type="ECO:0000313" key="4">
    <source>
        <dbReference type="Proteomes" id="UP000053750"/>
    </source>
</evidence>
<dbReference type="EMBL" id="JFHU01000069">
    <property type="protein sequence ID" value="EXX90202.1"/>
    <property type="molecule type" value="Genomic_DNA"/>
</dbReference>
<dbReference type="AlphaFoldDB" id="A0A9W5S245"/>
<accession>A0A9W5S245</accession>
<protein>
    <submittedName>
        <fullName evidence="3">Uncharacterized protein</fullName>
    </submittedName>
</protein>
<dbReference type="Proteomes" id="UP000053750">
    <property type="component" value="Unassembled WGS sequence"/>
</dbReference>
<gene>
    <name evidence="3" type="ORF">BG53_13870</name>
</gene>
<feature type="compositionally biased region" description="Basic and acidic residues" evidence="1">
    <location>
        <begin position="1"/>
        <end position="13"/>
    </location>
</feature>